<dbReference type="SUPFAM" id="SSF48208">
    <property type="entry name" value="Six-hairpin glycosidases"/>
    <property type="match status" value="1"/>
</dbReference>
<dbReference type="PROSITE" id="PS00927">
    <property type="entry name" value="TREHALASE_1"/>
    <property type="match status" value="1"/>
</dbReference>
<comment type="caution">
    <text evidence="4">The sequence shown here is derived from an EMBL/GenBank/DDBJ whole genome shotgun (WGS) entry which is preliminary data.</text>
</comment>
<reference evidence="5" key="1">
    <citation type="journal article" date="2019" name="Int. J. Syst. Evol. Microbiol.">
        <title>The Global Catalogue of Microorganisms (GCM) 10K type strain sequencing project: providing services to taxonomists for standard genome sequencing and annotation.</title>
        <authorList>
            <consortium name="The Broad Institute Genomics Platform"/>
            <consortium name="The Broad Institute Genome Sequencing Center for Infectious Disease"/>
            <person name="Wu L."/>
            <person name="Ma J."/>
        </authorList>
    </citation>
    <scope>NUCLEOTIDE SEQUENCE [LARGE SCALE GENOMIC DNA]</scope>
    <source>
        <strain evidence="5">CCM 7491</strain>
    </source>
</reference>
<dbReference type="EMBL" id="JBHRVU010000005">
    <property type="protein sequence ID" value="MFC3443571.1"/>
    <property type="molecule type" value="Genomic_DNA"/>
</dbReference>
<keyword evidence="3" id="KW-0732">Signal</keyword>
<dbReference type="PROSITE" id="PS00928">
    <property type="entry name" value="TREHALASE_2"/>
    <property type="match status" value="1"/>
</dbReference>
<dbReference type="InterPro" id="IPR012341">
    <property type="entry name" value="6hp_glycosidase-like_sf"/>
</dbReference>
<evidence type="ECO:0000313" key="5">
    <source>
        <dbReference type="Proteomes" id="UP001595681"/>
    </source>
</evidence>
<evidence type="ECO:0000313" key="4">
    <source>
        <dbReference type="EMBL" id="MFC3443571.1"/>
    </source>
</evidence>
<dbReference type="Gene3D" id="1.50.10.10">
    <property type="match status" value="1"/>
</dbReference>
<organism evidence="4 5">
    <name type="scientific">Sphingobium rhizovicinum</name>
    <dbReference type="NCBI Taxonomy" id="432308"/>
    <lineage>
        <taxon>Bacteria</taxon>
        <taxon>Pseudomonadati</taxon>
        <taxon>Pseudomonadota</taxon>
        <taxon>Alphaproteobacteria</taxon>
        <taxon>Sphingomonadales</taxon>
        <taxon>Sphingomonadaceae</taxon>
        <taxon>Sphingobium</taxon>
    </lineage>
</organism>
<keyword evidence="1" id="KW-0378">Hydrolase</keyword>
<keyword evidence="5" id="KW-1185">Reference proteome</keyword>
<gene>
    <name evidence="4" type="primary">treF</name>
    <name evidence="4" type="ORF">ACFOKF_20650</name>
</gene>
<dbReference type="PANTHER" id="PTHR23403">
    <property type="entry name" value="TREHALASE"/>
    <property type="match status" value="1"/>
</dbReference>
<evidence type="ECO:0000256" key="2">
    <source>
        <dbReference type="ARBA" id="ARBA00023295"/>
    </source>
</evidence>
<feature type="signal peptide" evidence="3">
    <location>
        <begin position="1"/>
        <end position="19"/>
    </location>
</feature>
<dbReference type="RefSeq" id="WP_380798387.1">
    <property type="nucleotide sequence ID" value="NZ_JBHRVU010000005.1"/>
</dbReference>
<accession>A0ABV7NJ95</accession>
<name>A0ABV7NJ95_9SPHN</name>
<keyword evidence="2" id="KW-0326">Glycosidase</keyword>
<evidence type="ECO:0000256" key="1">
    <source>
        <dbReference type="ARBA" id="ARBA00022801"/>
    </source>
</evidence>
<dbReference type="PANTHER" id="PTHR23403:SF1">
    <property type="entry name" value="TREHALASE"/>
    <property type="match status" value="1"/>
</dbReference>
<evidence type="ECO:0000256" key="3">
    <source>
        <dbReference type="SAM" id="SignalP"/>
    </source>
</evidence>
<dbReference type="NCBIfam" id="NF009773">
    <property type="entry name" value="PRK13270.1"/>
    <property type="match status" value="1"/>
</dbReference>
<dbReference type="NCBIfam" id="NF009774">
    <property type="entry name" value="PRK13271.1"/>
    <property type="match status" value="1"/>
</dbReference>
<dbReference type="InterPro" id="IPR018232">
    <property type="entry name" value="Glyco_hydro_37_CS"/>
</dbReference>
<dbReference type="InterPro" id="IPR008928">
    <property type="entry name" value="6-hairpin_glycosidase_sf"/>
</dbReference>
<dbReference type="Pfam" id="PF01204">
    <property type="entry name" value="Trehalase"/>
    <property type="match status" value="1"/>
</dbReference>
<protein>
    <submittedName>
        <fullName evidence="4">Alpha,alpha-trehalase TreF</fullName>
    </submittedName>
</protein>
<dbReference type="PRINTS" id="PR00744">
    <property type="entry name" value="GLHYDRLASE37"/>
</dbReference>
<proteinExistence type="predicted"/>
<dbReference type="Proteomes" id="UP001595681">
    <property type="component" value="Unassembled WGS sequence"/>
</dbReference>
<dbReference type="InterPro" id="IPR001661">
    <property type="entry name" value="Glyco_hydro_37"/>
</dbReference>
<feature type="chain" id="PRO_5047184792" evidence="3">
    <location>
        <begin position="20"/>
        <end position="519"/>
    </location>
</feature>
<sequence>MTRKILLPLIAALLCSAQAPLPPSPQDIYGPLFEAVQAQRVFPDGKSFVDATPREAPDAIMAAYRRDAPRDKDALHAFVLRHFDVPGEAAPAQKTLTGHIRALWPQLTRPALEPAAGSSALALPAPYVVPGGRFREIYYWDSYFTMLGLKADGQDALIASMLANFESLIDRYGHIPNGTRTYYLSRSQPPFLSQMIDLAGDANPASGARHLAALRAEHRFWMAESETAQKDGAARRVVRMPDGSLLNRYWDDRDDPRDESWAEDVATARESNRPRAEIYRHLRAGAESGWDFSSRWLADPARLATIRTTDIVPIDLNSLLWAMERNIARRCRAAGDEACADDYDRASVQRERAIDRYLWVARDGRFADWDRVTGRPTAILSAATLYPLFVGMADKVQAAKVARTVRARLVASGGLRTTEIESGQQWDRPNGWAPLQWIAIAGLERYGEAQLARTIAAGWVRTVDTAFRSTGKMLEKYDVEQHRPGGGGEYPLQDGFGWTNGVTRAILERYPALTPSDNP</sequence>